<proteinExistence type="predicted"/>
<sequence length="788" mass="83651">MPLTALPPTTSPPAPNPPNLARRCRLLLALALVLVLASAPTQAQAAGVVELDRFAVVEPYVTVLGASPSGVLYRVSRLHEQRLVEDSAWVKPADGPAYQVDLSFKRLAGDKIFGAQPFGTATYQYIGSQQTHTCSGVPQPVHQFGMVDGVALFASFGWLGENGERVEVSPTGCRVTARYPAIGAEKLIAMDDRGYLTVDPYGGVNGERPLAYRAYAAPTSPRVVADGGYNRRLDGVALSGTAVSWRQFDYDQQPTTHSYVVRSSVDGSKAPQVTRVEGSVIDTAIAGGTTSWIGGLDGVTKSGSVRADGTRTAITGTTRSVVSDGTKFVYDTSGPTQGAPAGVDVAATLGGSEPVTRIASVGKLTPLAEQVSVGAGGVAYVDWQPPAESVNRRLYTQSGSTITLGEQTRLGHGGSYYRQVSREGRRTAYADDAGGLWLVGDDGVRTKVFTSTTRVAILGGNELRLSGSRLLWWKAKYTRDHCEPPNGPPNCDPVYGTVVPMLYDLRTGVSTELALPATKYRAVDLWGNFLTWADAQNAIWRRDLHSGAVRQAKAAGTASVRSVAVHDDWVAWATCQASGGDQCAQSVLGHRNLQTQAPAIQLTSAHTEVVRLSGGHVVYSTYPQAGHVPSTGTVKVWRLGTSATGVVGSVWWRTKFDVHDETLGWVGPDGIARIGPNSPFVAYPKYLGNGHAPASFTPATRTWNPEFGISKALPTCSLTISAGTTVRRVLPCATTTGSARASWDGRDSAGTLLPKGTYTWTLAGRDGDGTLRWWTGATHPITGTVRID</sequence>
<accession>A0A561BTI0</accession>
<dbReference type="RefSeq" id="WP_145807620.1">
    <property type="nucleotide sequence ID" value="NZ_VIVK01000001.1"/>
</dbReference>
<evidence type="ECO:0000256" key="1">
    <source>
        <dbReference type="SAM" id="SignalP"/>
    </source>
</evidence>
<dbReference type="OrthoDB" id="3275941at2"/>
<feature type="domain" description="FlgD/Vpr Ig-like" evidence="2">
    <location>
        <begin position="721"/>
        <end position="767"/>
    </location>
</feature>
<feature type="chain" id="PRO_5022162568" evidence="1">
    <location>
        <begin position="46"/>
        <end position="788"/>
    </location>
</feature>
<evidence type="ECO:0000313" key="4">
    <source>
        <dbReference type="Proteomes" id="UP000318380"/>
    </source>
</evidence>
<organism evidence="3 4">
    <name type="scientific">Kribbella amoyensis</name>
    <dbReference type="NCBI Taxonomy" id="996641"/>
    <lineage>
        <taxon>Bacteria</taxon>
        <taxon>Bacillati</taxon>
        <taxon>Actinomycetota</taxon>
        <taxon>Actinomycetes</taxon>
        <taxon>Propionibacteriales</taxon>
        <taxon>Kribbellaceae</taxon>
        <taxon>Kribbella</taxon>
    </lineage>
</organism>
<evidence type="ECO:0000259" key="2">
    <source>
        <dbReference type="Pfam" id="PF13860"/>
    </source>
</evidence>
<dbReference type="Gene3D" id="2.60.40.4070">
    <property type="match status" value="1"/>
</dbReference>
<gene>
    <name evidence="3" type="ORF">FB561_3328</name>
</gene>
<keyword evidence="1" id="KW-0732">Signal</keyword>
<reference evidence="3 4" key="1">
    <citation type="submission" date="2019-06" db="EMBL/GenBank/DDBJ databases">
        <title>Sequencing the genomes of 1000 actinobacteria strains.</title>
        <authorList>
            <person name="Klenk H.-P."/>
        </authorList>
    </citation>
    <scope>NUCLEOTIDE SEQUENCE [LARGE SCALE GENOMIC DNA]</scope>
    <source>
        <strain evidence="3 4">DSM 24683</strain>
    </source>
</reference>
<dbReference type="AlphaFoldDB" id="A0A561BTI0"/>
<feature type="signal peptide" evidence="1">
    <location>
        <begin position="1"/>
        <end position="45"/>
    </location>
</feature>
<evidence type="ECO:0000313" key="3">
    <source>
        <dbReference type="EMBL" id="TWD82200.1"/>
    </source>
</evidence>
<dbReference type="InterPro" id="IPR025965">
    <property type="entry name" value="FlgD/Vpr_Ig-like"/>
</dbReference>
<comment type="caution">
    <text evidence="3">The sequence shown here is derived from an EMBL/GenBank/DDBJ whole genome shotgun (WGS) entry which is preliminary data.</text>
</comment>
<protein>
    <submittedName>
        <fullName evidence="3">FlgD-like protein</fullName>
    </submittedName>
</protein>
<dbReference type="Pfam" id="PF13860">
    <property type="entry name" value="FlgD_ig"/>
    <property type="match status" value="1"/>
</dbReference>
<keyword evidence="4" id="KW-1185">Reference proteome</keyword>
<name>A0A561BTI0_9ACTN</name>
<dbReference type="EMBL" id="VIVK01000001">
    <property type="protein sequence ID" value="TWD82200.1"/>
    <property type="molecule type" value="Genomic_DNA"/>
</dbReference>
<dbReference type="Proteomes" id="UP000318380">
    <property type="component" value="Unassembled WGS sequence"/>
</dbReference>